<feature type="region of interest" description="Disordered" evidence="1">
    <location>
        <begin position="156"/>
        <end position="178"/>
    </location>
</feature>
<gene>
    <name evidence="2" type="ORF">NDU88_000784</name>
</gene>
<organism evidence="2 3">
    <name type="scientific">Pleurodeles waltl</name>
    <name type="common">Iberian ribbed newt</name>
    <dbReference type="NCBI Taxonomy" id="8319"/>
    <lineage>
        <taxon>Eukaryota</taxon>
        <taxon>Metazoa</taxon>
        <taxon>Chordata</taxon>
        <taxon>Craniata</taxon>
        <taxon>Vertebrata</taxon>
        <taxon>Euteleostomi</taxon>
        <taxon>Amphibia</taxon>
        <taxon>Batrachia</taxon>
        <taxon>Caudata</taxon>
        <taxon>Salamandroidea</taxon>
        <taxon>Salamandridae</taxon>
        <taxon>Pleurodelinae</taxon>
        <taxon>Pleurodeles</taxon>
    </lineage>
</organism>
<dbReference type="EMBL" id="JANPWB010000005">
    <property type="protein sequence ID" value="KAJ1183974.1"/>
    <property type="molecule type" value="Genomic_DNA"/>
</dbReference>
<evidence type="ECO:0000256" key="1">
    <source>
        <dbReference type="SAM" id="MobiDB-lite"/>
    </source>
</evidence>
<name>A0AAV7U6J1_PLEWA</name>
<dbReference type="AlphaFoldDB" id="A0AAV7U6J1"/>
<accession>A0AAV7U6J1</accession>
<feature type="region of interest" description="Disordered" evidence="1">
    <location>
        <begin position="218"/>
        <end position="278"/>
    </location>
</feature>
<feature type="compositionally biased region" description="Basic and acidic residues" evidence="1">
    <location>
        <begin position="222"/>
        <end position="232"/>
    </location>
</feature>
<evidence type="ECO:0000313" key="2">
    <source>
        <dbReference type="EMBL" id="KAJ1183974.1"/>
    </source>
</evidence>
<comment type="caution">
    <text evidence="2">The sequence shown here is derived from an EMBL/GenBank/DDBJ whole genome shotgun (WGS) entry which is preliminary data.</text>
</comment>
<reference evidence="2" key="1">
    <citation type="journal article" date="2022" name="bioRxiv">
        <title>Sequencing and chromosome-scale assembly of the giantPleurodeles waltlgenome.</title>
        <authorList>
            <person name="Brown T."/>
            <person name="Elewa A."/>
            <person name="Iarovenko S."/>
            <person name="Subramanian E."/>
            <person name="Araus A.J."/>
            <person name="Petzold A."/>
            <person name="Susuki M."/>
            <person name="Suzuki K.-i.T."/>
            <person name="Hayashi T."/>
            <person name="Toyoda A."/>
            <person name="Oliveira C."/>
            <person name="Osipova E."/>
            <person name="Leigh N.D."/>
            <person name="Simon A."/>
            <person name="Yun M.H."/>
        </authorList>
    </citation>
    <scope>NUCLEOTIDE SEQUENCE</scope>
    <source>
        <strain evidence="2">20211129_DDA</strain>
        <tissue evidence="2">Liver</tissue>
    </source>
</reference>
<keyword evidence="3" id="KW-1185">Reference proteome</keyword>
<feature type="compositionally biased region" description="Low complexity" evidence="1">
    <location>
        <begin position="73"/>
        <end position="86"/>
    </location>
</feature>
<evidence type="ECO:0000313" key="3">
    <source>
        <dbReference type="Proteomes" id="UP001066276"/>
    </source>
</evidence>
<feature type="region of interest" description="Disordered" evidence="1">
    <location>
        <begin position="69"/>
        <end position="98"/>
    </location>
</feature>
<protein>
    <submittedName>
        <fullName evidence="2">Uncharacterized protein</fullName>
    </submittedName>
</protein>
<sequence length="278" mass="28812">MRQGEGRALCLRGVAFWEAAEGFRAGALGRSGRSAPHLLRGVAACPSRTALDRAVAREPAGTGRLRGVEAAGPRRSLSGGRRGCLPAGTGGDAPRNGRSELLGKMRWVEEEAGDGTRVPGPPWGGRIPGTWRHPTPLHSGRTAGRAQAAGLLGLRSAGKGLPRNGGPASRTVPGGVGSSLLETTAEAGQAVHPQTDQVCPIDRCTVLAGPGAAVCSLGSQLRRRDPSDEGARRRPRHPGPGRPVENHWTTGPRGGPAYPVPSNPEEDLGPSWELVRTG</sequence>
<proteinExistence type="predicted"/>
<dbReference type="Proteomes" id="UP001066276">
    <property type="component" value="Chromosome 3_1"/>
</dbReference>